<evidence type="ECO:0000259" key="3">
    <source>
        <dbReference type="Pfam" id="PF01266"/>
    </source>
</evidence>
<dbReference type="PANTHER" id="PTHR13847">
    <property type="entry name" value="SARCOSINE DEHYDROGENASE-RELATED"/>
    <property type="match status" value="1"/>
</dbReference>
<feature type="chain" id="PRO_5043362437" description="FAD dependent oxidoreductase domain-containing protein" evidence="2">
    <location>
        <begin position="19"/>
        <end position="536"/>
    </location>
</feature>
<evidence type="ECO:0000256" key="1">
    <source>
        <dbReference type="SAM" id="MobiDB-lite"/>
    </source>
</evidence>
<dbReference type="Gene3D" id="3.30.9.10">
    <property type="entry name" value="D-Amino Acid Oxidase, subunit A, domain 2"/>
    <property type="match status" value="1"/>
</dbReference>
<organism evidence="4 5">
    <name type="scientific">Apiospora kogelbergensis</name>
    <dbReference type="NCBI Taxonomy" id="1337665"/>
    <lineage>
        <taxon>Eukaryota</taxon>
        <taxon>Fungi</taxon>
        <taxon>Dikarya</taxon>
        <taxon>Ascomycota</taxon>
        <taxon>Pezizomycotina</taxon>
        <taxon>Sordariomycetes</taxon>
        <taxon>Xylariomycetidae</taxon>
        <taxon>Amphisphaeriales</taxon>
        <taxon>Apiosporaceae</taxon>
        <taxon>Apiospora</taxon>
    </lineage>
</organism>
<feature type="signal peptide" evidence="2">
    <location>
        <begin position="1"/>
        <end position="18"/>
    </location>
</feature>
<accession>A0AAW0Q578</accession>
<proteinExistence type="predicted"/>
<keyword evidence="2" id="KW-0732">Signal</keyword>
<dbReference type="EMBL" id="JAQQWP010000013">
    <property type="protein sequence ID" value="KAK8092501.1"/>
    <property type="molecule type" value="Genomic_DNA"/>
</dbReference>
<reference evidence="4 5" key="1">
    <citation type="submission" date="2023-01" db="EMBL/GenBank/DDBJ databases">
        <title>Analysis of 21 Apiospora genomes using comparative genomics revels a genus with tremendous synthesis potential of carbohydrate active enzymes and secondary metabolites.</title>
        <authorList>
            <person name="Sorensen T."/>
        </authorList>
    </citation>
    <scope>NUCLEOTIDE SEQUENCE [LARGE SCALE GENOMIC DNA]</scope>
    <source>
        <strain evidence="4 5">CBS 117206</strain>
    </source>
</reference>
<dbReference type="Gene3D" id="3.50.50.60">
    <property type="entry name" value="FAD/NAD(P)-binding domain"/>
    <property type="match status" value="1"/>
</dbReference>
<gene>
    <name evidence="4" type="ORF">PG999_014700</name>
</gene>
<dbReference type="InterPro" id="IPR006076">
    <property type="entry name" value="FAD-dep_OxRdtase"/>
</dbReference>
<feature type="domain" description="FAD dependent oxidoreductase" evidence="3">
    <location>
        <begin position="55"/>
        <end position="487"/>
    </location>
</feature>
<dbReference type="GO" id="GO:0005737">
    <property type="term" value="C:cytoplasm"/>
    <property type="evidence" value="ECO:0007669"/>
    <property type="project" value="TreeGrafter"/>
</dbReference>
<evidence type="ECO:0000313" key="4">
    <source>
        <dbReference type="EMBL" id="KAK8092501.1"/>
    </source>
</evidence>
<dbReference type="AlphaFoldDB" id="A0AAW0Q578"/>
<dbReference type="Proteomes" id="UP001392437">
    <property type="component" value="Unassembled WGS sequence"/>
</dbReference>
<protein>
    <recommendedName>
        <fullName evidence="3">FAD dependent oxidoreductase domain-containing protein</fullName>
    </recommendedName>
</protein>
<sequence length="536" mass="58113">MCASVLLLASTLASLVLGQGDPGYPVKNPSTAYWQIPPHPDVADHQSPQLPESADIVIIGSGMSGTSIAWHLLMDRHPRDNNATRAPRIAMIEARRACSGATGRNGGHIRPSSYDEYESARRVTTREQAAKITRFRARHVDALLRAAARLPALQRKAASVRPVDSLDVYFEEAAWARAVRQWETLREELPEIGSEWDVLQREEAARVSLMPDAVGALTGTAKVAGAIWAYRFVTNGLKMLLDTYPDSLSLDTHTTATAVKAVKDSTRNFEVATDRGTIRADHVVYATNAWSPHFVPVLGNALAGRLLSMSAQLGGAGLPKAGEWPAYRDNVSLPGGRAWSLFVRGDLDYIVQQPEHGEYMFGGGAGVESSSGGGERDAYDDSGTPAQVVAAYLDGALPTYFGYENWGAERSDFPADAGPDVYAGRTKRVWTGVEGFTADELPLVGPLSETQTNRTARNPAAGGEWVSAGFNGEGMDYAWLSGRAVGEMILSRMANTTDEALFEWFPKAFLPTEERLIKRNATSMARRGIGRRIAHP</sequence>
<comment type="caution">
    <text evidence="4">The sequence shown here is derived from an EMBL/GenBank/DDBJ whole genome shotgun (WGS) entry which is preliminary data.</text>
</comment>
<keyword evidence="5" id="KW-1185">Reference proteome</keyword>
<evidence type="ECO:0000313" key="5">
    <source>
        <dbReference type="Proteomes" id="UP001392437"/>
    </source>
</evidence>
<evidence type="ECO:0000256" key="2">
    <source>
        <dbReference type="SAM" id="SignalP"/>
    </source>
</evidence>
<feature type="region of interest" description="Disordered" evidence="1">
    <location>
        <begin position="100"/>
        <end position="120"/>
    </location>
</feature>
<name>A0AAW0Q578_9PEZI</name>
<dbReference type="PANTHER" id="PTHR13847:SF213">
    <property type="entry name" value="DEPENDENT OXIDOREDUCTASE, PUTATIVE-RELATED"/>
    <property type="match status" value="1"/>
</dbReference>
<dbReference type="InterPro" id="IPR036188">
    <property type="entry name" value="FAD/NAD-bd_sf"/>
</dbReference>
<dbReference type="Pfam" id="PF01266">
    <property type="entry name" value="DAO"/>
    <property type="match status" value="1"/>
</dbReference>
<dbReference type="SUPFAM" id="SSF51905">
    <property type="entry name" value="FAD/NAD(P)-binding domain"/>
    <property type="match status" value="1"/>
</dbReference>